<dbReference type="AlphaFoldDB" id="A0A0K1QF62"/>
<keyword evidence="4 5" id="KW-0067">ATP-binding</keyword>
<dbReference type="InterPro" id="IPR052032">
    <property type="entry name" value="ATP-dep_AA_Ligase"/>
</dbReference>
<dbReference type="Pfam" id="PF02222">
    <property type="entry name" value="ATP-grasp"/>
    <property type="match status" value="1"/>
</dbReference>
<keyword evidence="8" id="KW-1185">Reference proteome</keyword>
<dbReference type="Gene3D" id="3.30.470.20">
    <property type="entry name" value="ATP-grasp fold, B domain"/>
    <property type="match status" value="1"/>
</dbReference>
<dbReference type="Gene3D" id="3.30.1490.20">
    <property type="entry name" value="ATP-grasp fold, A domain"/>
    <property type="match status" value="1"/>
</dbReference>
<evidence type="ECO:0000259" key="6">
    <source>
        <dbReference type="PROSITE" id="PS50975"/>
    </source>
</evidence>
<gene>
    <name evidence="7" type="ORF">AKJ09_10738</name>
</gene>
<sequence length="407" mass="44869">MDVIFVEPCFPANQREFVRALHSVGARVIGIGERPKSALDEGLQHWLTHYEQIGNVTNEAELEKTVRWIQGKANVQRLEAVVEAHVMAAARVRERCGIPGTTERTALLCRDKPLMKEALRKAGIPCAASIGSGDPAEIRAFAEQVGFPVIVKPRDAAGASGTYRADNLAELAEALETCGVGRGRSVAVEEFIEGHEGFYDTITIDGEVAFDFVSHYYPNVLDAMRTRWISPQFVATNRIDAAPAYEEVRAMGKKVIEALGIGTSATHMEWFFGPKGLKFSEIGCRPPGVRAWDLYAAGNEIDIYREWAMAVVHGRRSRAPSRRFAAGIIALRPECDGRITGYDGGDEVHRRFGEYILDSHLPPPGTPTQPVSAGYMANAWVRMVHPDYDTLRSMLDFVGQTLKVRSA</sequence>
<dbReference type="GO" id="GO:0005524">
    <property type="term" value="F:ATP binding"/>
    <property type="evidence" value="ECO:0007669"/>
    <property type="project" value="UniProtKB-UniRule"/>
</dbReference>
<dbReference type="InterPro" id="IPR011761">
    <property type="entry name" value="ATP-grasp"/>
</dbReference>
<dbReference type="GO" id="GO:0006164">
    <property type="term" value="P:purine nucleotide biosynthetic process"/>
    <property type="evidence" value="ECO:0007669"/>
    <property type="project" value="UniProtKB-KW"/>
</dbReference>
<dbReference type="InterPro" id="IPR013815">
    <property type="entry name" value="ATP_grasp_subdomain_1"/>
</dbReference>
<feature type="domain" description="ATP-grasp" evidence="6">
    <location>
        <begin position="116"/>
        <end position="312"/>
    </location>
</feature>
<reference evidence="7 8" key="1">
    <citation type="submission" date="2015-08" db="EMBL/GenBank/DDBJ databases">
        <authorList>
            <person name="Babu N.S."/>
            <person name="Beckwith C.J."/>
            <person name="Beseler K.G."/>
            <person name="Brison A."/>
            <person name="Carone J.V."/>
            <person name="Caskin T.P."/>
            <person name="Diamond M."/>
            <person name="Durham M.E."/>
            <person name="Foxe J.M."/>
            <person name="Go M."/>
            <person name="Henderson B.A."/>
            <person name="Jones I.B."/>
            <person name="McGettigan J.A."/>
            <person name="Micheletti S.J."/>
            <person name="Nasrallah M.E."/>
            <person name="Ortiz D."/>
            <person name="Piller C.R."/>
            <person name="Privatt S.R."/>
            <person name="Schneider S.L."/>
            <person name="Sharp S."/>
            <person name="Smith T.C."/>
            <person name="Stanton J.D."/>
            <person name="Ullery H.E."/>
            <person name="Wilson R.J."/>
            <person name="Serrano M.G."/>
            <person name="Buck G."/>
            <person name="Lee V."/>
            <person name="Wang Y."/>
            <person name="Carvalho R."/>
            <person name="Voegtly L."/>
            <person name="Shi R."/>
            <person name="Duckworth R."/>
            <person name="Johnson A."/>
            <person name="Loviza R."/>
            <person name="Walstead R."/>
            <person name="Shah Z."/>
            <person name="Kiflezghi M."/>
            <person name="Wade K."/>
            <person name="Ball S.L."/>
            <person name="Bradley K.W."/>
            <person name="Asai D.J."/>
            <person name="Bowman C.A."/>
            <person name="Russell D.A."/>
            <person name="Pope W.H."/>
            <person name="Jacobs-Sera D."/>
            <person name="Hendrix R.W."/>
            <person name="Hatfull G.F."/>
        </authorList>
    </citation>
    <scope>NUCLEOTIDE SEQUENCE [LARGE SCALE GENOMIC DNA]</scope>
    <source>
        <strain evidence="7 8">DSM 27648</strain>
    </source>
</reference>
<evidence type="ECO:0000256" key="2">
    <source>
        <dbReference type="ARBA" id="ARBA00022741"/>
    </source>
</evidence>
<dbReference type="PROSITE" id="PS50975">
    <property type="entry name" value="ATP_GRASP"/>
    <property type="match status" value="1"/>
</dbReference>
<evidence type="ECO:0000256" key="3">
    <source>
        <dbReference type="ARBA" id="ARBA00022755"/>
    </source>
</evidence>
<evidence type="ECO:0000256" key="4">
    <source>
        <dbReference type="ARBA" id="ARBA00022840"/>
    </source>
</evidence>
<keyword evidence="1" id="KW-0436">Ligase</keyword>
<dbReference type="KEGG" id="llu:AKJ09_10738"/>
<dbReference type="Proteomes" id="UP000064967">
    <property type="component" value="Chromosome"/>
</dbReference>
<proteinExistence type="predicted"/>
<keyword evidence="2 5" id="KW-0547">Nucleotide-binding</keyword>
<evidence type="ECO:0000313" key="8">
    <source>
        <dbReference type="Proteomes" id="UP000064967"/>
    </source>
</evidence>
<keyword evidence="3" id="KW-0658">Purine biosynthesis</keyword>
<evidence type="ECO:0000313" key="7">
    <source>
        <dbReference type="EMBL" id="AKV04075.1"/>
    </source>
</evidence>
<dbReference type="PANTHER" id="PTHR43585">
    <property type="entry name" value="FUMIPYRROLE BIOSYNTHESIS PROTEIN C"/>
    <property type="match status" value="1"/>
</dbReference>
<accession>A0A0K1QF62</accession>
<dbReference type="GO" id="GO:0046872">
    <property type="term" value="F:metal ion binding"/>
    <property type="evidence" value="ECO:0007669"/>
    <property type="project" value="InterPro"/>
</dbReference>
<dbReference type="STRING" id="1391654.AKJ09_10738"/>
<dbReference type="OrthoDB" id="24041at2"/>
<organism evidence="7 8">
    <name type="scientific">Labilithrix luteola</name>
    <dbReference type="NCBI Taxonomy" id="1391654"/>
    <lineage>
        <taxon>Bacteria</taxon>
        <taxon>Pseudomonadati</taxon>
        <taxon>Myxococcota</taxon>
        <taxon>Polyangia</taxon>
        <taxon>Polyangiales</taxon>
        <taxon>Labilitrichaceae</taxon>
        <taxon>Labilithrix</taxon>
    </lineage>
</organism>
<dbReference type="EMBL" id="CP012333">
    <property type="protein sequence ID" value="AKV04075.1"/>
    <property type="molecule type" value="Genomic_DNA"/>
</dbReference>
<evidence type="ECO:0000256" key="5">
    <source>
        <dbReference type="PROSITE-ProRule" id="PRU00409"/>
    </source>
</evidence>
<dbReference type="GO" id="GO:0016874">
    <property type="term" value="F:ligase activity"/>
    <property type="evidence" value="ECO:0007669"/>
    <property type="project" value="UniProtKB-KW"/>
</dbReference>
<dbReference type="RefSeq" id="WP_146654739.1">
    <property type="nucleotide sequence ID" value="NZ_CP012333.1"/>
</dbReference>
<dbReference type="Gene3D" id="3.40.50.20">
    <property type="match status" value="1"/>
</dbReference>
<name>A0A0K1QF62_9BACT</name>
<dbReference type="InterPro" id="IPR003135">
    <property type="entry name" value="ATP-grasp_carboxylate-amine"/>
</dbReference>
<evidence type="ECO:0000256" key="1">
    <source>
        <dbReference type="ARBA" id="ARBA00022598"/>
    </source>
</evidence>
<dbReference type="PANTHER" id="PTHR43585:SF2">
    <property type="entry name" value="ATP-GRASP ENZYME FSQD"/>
    <property type="match status" value="1"/>
</dbReference>
<dbReference type="SUPFAM" id="SSF56059">
    <property type="entry name" value="Glutathione synthetase ATP-binding domain-like"/>
    <property type="match status" value="1"/>
</dbReference>
<protein>
    <submittedName>
        <fullName evidence="7">Carbamoylphosphate synthase large subunit protein</fullName>
    </submittedName>
</protein>